<protein>
    <submittedName>
        <fullName evidence="1">E3 ubiquitin-protein ligase RHA2A</fullName>
    </submittedName>
</protein>
<sequence>MGLQGHVSDCSSESMFIFILAMVANFVSYLRSVSFLILRSMGLSQFDPDVFDEGGSAMMGSGFANLIVLADQLNLNRVRSYPYEETAGSVSDCVVCMSKLRDGEKVRRLACRHAFHKECLDGWLDHLNFSCPLCRSPLVSEQRVVLTQRRVRHDLLTFFSLR</sequence>
<gene>
    <name evidence="1" type="ORF">LOK49_LG10G00800</name>
</gene>
<comment type="caution">
    <text evidence="1">The sequence shown here is derived from an EMBL/GenBank/DDBJ whole genome shotgun (WGS) entry which is preliminary data.</text>
</comment>
<evidence type="ECO:0000313" key="2">
    <source>
        <dbReference type="Proteomes" id="UP001060215"/>
    </source>
</evidence>
<evidence type="ECO:0000313" key="1">
    <source>
        <dbReference type="EMBL" id="KAI7999072.1"/>
    </source>
</evidence>
<name>A0ACC0GD48_9ERIC</name>
<dbReference type="EMBL" id="CM045767">
    <property type="protein sequence ID" value="KAI7999072.1"/>
    <property type="molecule type" value="Genomic_DNA"/>
</dbReference>
<dbReference type="Proteomes" id="UP001060215">
    <property type="component" value="Chromosome 10"/>
</dbReference>
<proteinExistence type="predicted"/>
<organism evidence="1 2">
    <name type="scientific">Camellia lanceoleosa</name>
    <dbReference type="NCBI Taxonomy" id="1840588"/>
    <lineage>
        <taxon>Eukaryota</taxon>
        <taxon>Viridiplantae</taxon>
        <taxon>Streptophyta</taxon>
        <taxon>Embryophyta</taxon>
        <taxon>Tracheophyta</taxon>
        <taxon>Spermatophyta</taxon>
        <taxon>Magnoliopsida</taxon>
        <taxon>eudicotyledons</taxon>
        <taxon>Gunneridae</taxon>
        <taxon>Pentapetalae</taxon>
        <taxon>asterids</taxon>
        <taxon>Ericales</taxon>
        <taxon>Theaceae</taxon>
        <taxon>Camellia</taxon>
    </lineage>
</organism>
<accession>A0ACC0GD48</accession>
<keyword evidence="2" id="KW-1185">Reference proteome</keyword>
<reference evidence="1 2" key="1">
    <citation type="journal article" date="2022" name="Plant J.">
        <title>Chromosome-level genome of Camellia lanceoleosa provides a valuable resource for understanding genome evolution and self-incompatibility.</title>
        <authorList>
            <person name="Gong W."/>
            <person name="Xiao S."/>
            <person name="Wang L."/>
            <person name="Liao Z."/>
            <person name="Chang Y."/>
            <person name="Mo W."/>
            <person name="Hu G."/>
            <person name="Li W."/>
            <person name="Zhao G."/>
            <person name="Zhu H."/>
            <person name="Hu X."/>
            <person name="Ji K."/>
            <person name="Xiang X."/>
            <person name="Song Q."/>
            <person name="Yuan D."/>
            <person name="Jin S."/>
            <person name="Zhang L."/>
        </authorList>
    </citation>
    <scope>NUCLEOTIDE SEQUENCE [LARGE SCALE GENOMIC DNA]</scope>
    <source>
        <strain evidence="1">SQ_2022a</strain>
    </source>
</reference>